<organism evidence="2 3">
    <name type="scientific">Neoarthrinium moseri</name>
    <dbReference type="NCBI Taxonomy" id="1658444"/>
    <lineage>
        <taxon>Eukaryota</taxon>
        <taxon>Fungi</taxon>
        <taxon>Dikarya</taxon>
        <taxon>Ascomycota</taxon>
        <taxon>Pezizomycotina</taxon>
        <taxon>Sordariomycetes</taxon>
        <taxon>Xylariomycetidae</taxon>
        <taxon>Amphisphaeriales</taxon>
        <taxon>Apiosporaceae</taxon>
        <taxon>Neoarthrinium</taxon>
    </lineage>
</organism>
<protein>
    <submittedName>
        <fullName evidence="2">Uncharacterized protein</fullName>
    </submittedName>
</protein>
<reference evidence="2" key="1">
    <citation type="submission" date="2021-03" db="EMBL/GenBank/DDBJ databases">
        <title>Revisited historic fungal species revealed as producer of novel bioactive compounds through whole genome sequencing and comparative genomics.</title>
        <authorList>
            <person name="Vignolle G.A."/>
            <person name="Hochenegger N."/>
            <person name="Mach R.L."/>
            <person name="Mach-Aigner A.R."/>
            <person name="Javad Rahimi M."/>
            <person name="Salim K.A."/>
            <person name="Chan C.M."/>
            <person name="Lim L.B.L."/>
            <person name="Cai F."/>
            <person name="Druzhinina I.S."/>
            <person name="U'Ren J.M."/>
            <person name="Derntl C."/>
        </authorList>
    </citation>
    <scope>NUCLEOTIDE SEQUENCE</scope>
    <source>
        <strain evidence="2">TUCIM 5799</strain>
    </source>
</reference>
<keyword evidence="3" id="KW-1185">Reference proteome</keyword>
<sequence length="217" mass="26222">MSYEPVAINMTTARYEKLERLLENFVEGEAHDCKIFYQTLLQATRYLHDKHIRQMIRDAEEVHHSYHEKLELLRERIEQVESAKHSLEEFITDVQISKYQDSCEHIAGLQQKLKHAWAQIEVHQRQVKILKEELHLEKSRANHSLEENKLLKQDLNPYKQKCETRDTWYKIETKRADRFWDECMRTRNQSARPRYMERQQSGQKVECTQERITPLSI</sequence>
<accession>A0A9P9WDG7</accession>
<comment type="caution">
    <text evidence="2">The sequence shown here is derived from an EMBL/GenBank/DDBJ whole genome shotgun (WGS) entry which is preliminary data.</text>
</comment>
<feature type="coiled-coil region" evidence="1">
    <location>
        <begin position="56"/>
        <end position="90"/>
    </location>
</feature>
<dbReference type="AlphaFoldDB" id="A0A9P9WDG7"/>
<keyword evidence="1" id="KW-0175">Coiled coil</keyword>
<dbReference type="EMBL" id="JAFIMR010000037">
    <property type="protein sequence ID" value="KAI1858186.1"/>
    <property type="molecule type" value="Genomic_DNA"/>
</dbReference>
<evidence type="ECO:0000313" key="3">
    <source>
        <dbReference type="Proteomes" id="UP000829685"/>
    </source>
</evidence>
<proteinExistence type="predicted"/>
<gene>
    <name evidence="2" type="ORF">JX265_010854</name>
</gene>
<dbReference type="Proteomes" id="UP000829685">
    <property type="component" value="Unassembled WGS sequence"/>
</dbReference>
<name>A0A9P9WDG7_9PEZI</name>
<evidence type="ECO:0000256" key="1">
    <source>
        <dbReference type="SAM" id="Coils"/>
    </source>
</evidence>
<evidence type="ECO:0000313" key="2">
    <source>
        <dbReference type="EMBL" id="KAI1858186.1"/>
    </source>
</evidence>